<evidence type="ECO:0000313" key="2">
    <source>
        <dbReference type="Proteomes" id="UP001500655"/>
    </source>
</evidence>
<dbReference type="RefSeq" id="WP_344088634.1">
    <property type="nucleotide sequence ID" value="NZ_BAAALS010000055.1"/>
</dbReference>
<sequence>MLTCALVTTVIVVGGILVLRRHRKRPSPGSRNTYQLGKVVLDAYGEDWSTRLGQPLTVLRRAALGGGDQELRQALDKLVGPVEVDFDGAAKSGGSVPVTVTVAYSDDRTQSRAEMMLPWDLVPELVRADLIRGRTTVSQTWRAAPATDQAG</sequence>
<evidence type="ECO:0000313" key="1">
    <source>
        <dbReference type="EMBL" id="GAA1777555.1"/>
    </source>
</evidence>
<organism evidence="1 2">
    <name type="scientific">Luedemannella helvata</name>
    <dbReference type="NCBI Taxonomy" id="349315"/>
    <lineage>
        <taxon>Bacteria</taxon>
        <taxon>Bacillati</taxon>
        <taxon>Actinomycetota</taxon>
        <taxon>Actinomycetes</taxon>
        <taxon>Micromonosporales</taxon>
        <taxon>Micromonosporaceae</taxon>
        <taxon>Luedemannella</taxon>
    </lineage>
</organism>
<protein>
    <recommendedName>
        <fullName evidence="3">Secreted protein</fullName>
    </recommendedName>
</protein>
<comment type="caution">
    <text evidence="1">The sequence shown here is derived from an EMBL/GenBank/DDBJ whole genome shotgun (WGS) entry which is preliminary data.</text>
</comment>
<name>A0ABN2L8C8_9ACTN</name>
<gene>
    <name evidence="1" type="ORF">GCM10009681_55940</name>
</gene>
<reference evidence="1 2" key="1">
    <citation type="journal article" date="2019" name="Int. J. Syst. Evol. Microbiol.">
        <title>The Global Catalogue of Microorganisms (GCM) 10K type strain sequencing project: providing services to taxonomists for standard genome sequencing and annotation.</title>
        <authorList>
            <consortium name="The Broad Institute Genomics Platform"/>
            <consortium name="The Broad Institute Genome Sequencing Center for Infectious Disease"/>
            <person name="Wu L."/>
            <person name="Ma J."/>
        </authorList>
    </citation>
    <scope>NUCLEOTIDE SEQUENCE [LARGE SCALE GENOMIC DNA]</scope>
    <source>
        <strain evidence="1 2">JCM 13249</strain>
    </source>
</reference>
<evidence type="ECO:0008006" key="3">
    <source>
        <dbReference type="Google" id="ProtNLM"/>
    </source>
</evidence>
<dbReference type="EMBL" id="BAAALS010000055">
    <property type="protein sequence ID" value="GAA1777555.1"/>
    <property type="molecule type" value="Genomic_DNA"/>
</dbReference>
<dbReference type="Proteomes" id="UP001500655">
    <property type="component" value="Unassembled WGS sequence"/>
</dbReference>
<keyword evidence="2" id="KW-1185">Reference proteome</keyword>
<accession>A0ABN2L8C8</accession>
<proteinExistence type="predicted"/>